<evidence type="ECO:0000313" key="2">
    <source>
        <dbReference type="EMBL" id="CAE1242532.1"/>
    </source>
</evidence>
<feature type="transmembrane region" description="Helical" evidence="1">
    <location>
        <begin position="197"/>
        <end position="215"/>
    </location>
</feature>
<accession>A0A812BTL7</accession>
<keyword evidence="1" id="KW-1133">Transmembrane helix</keyword>
<reference evidence="2" key="1">
    <citation type="submission" date="2021-01" db="EMBL/GenBank/DDBJ databases">
        <authorList>
            <person name="Li R."/>
            <person name="Bekaert M."/>
        </authorList>
    </citation>
    <scope>NUCLEOTIDE SEQUENCE</scope>
    <source>
        <strain evidence="2">Farmed</strain>
    </source>
</reference>
<gene>
    <name evidence="2" type="ORF">SPHA_23345</name>
</gene>
<feature type="transmembrane region" description="Helical" evidence="1">
    <location>
        <begin position="52"/>
        <end position="70"/>
    </location>
</feature>
<feature type="transmembrane region" description="Helical" evidence="1">
    <location>
        <begin position="77"/>
        <end position="98"/>
    </location>
</feature>
<name>A0A812BTL7_ACAPH</name>
<dbReference type="AlphaFoldDB" id="A0A812BTL7"/>
<feature type="transmembrane region" description="Helical" evidence="1">
    <location>
        <begin position="29"/>
        <end position="46"/>
    </location>
</feature>
<feature type="transmembrane region" description="Helical" evidence="1">
    <location>
        <begin position="129"/>
        <end position="151"/>
    </location>
</feature>
<organism evidence="2 3">
    <name type="scientific">Acanthosepion pharaonis</name>
    <name type="common">Pharaoh cuttlefish</name>
    <name type="synonym">Sepia pharaonis</name>
    <dbReference type="NCBI Taxonomy" id="158019"/>
    <lineage>
        <taxon>Eukaryota</taxon>
        <taxon>Metazoa</taxon>
        <taxon>Spiralia</taxon>
        <taxon>Lophotrochozoa</taxon>
        <taxon>Mollusca</taxon>
        <taxon>Cephalopoda</taxon>
        <taxon>Coleoidea</taxon>
        <taxon>Decapodiformes</taxon>
        <taxon>Sepiida</taxon>
        <taxon>Sepiina</taxon>
        <taxon>Sepiidae</taxon>
        <taxon>Acanthosepion</taxon>
    </lineage>
</organism>
<sequence>MSGSNSILVHRFHLALPIFIRPCFRAPSLISPFFTSLIYFIFFLYSHSLCHIGLSRAVIFILLSFLLWAPTPHLQSFATLFSFLLLSIFPLFICHSFLPCFCRYYLISFVSLFLPCFSRYLLPSIATLFTSLILSISPRFICHSLFLSASLDRSPLHLPPFLLLSMSPPFNCYTLFASLNDSSLHLPLSSLTCFSRYLLPSFATHFALLDIYSLHLPVTFLSASLDIYSFYLPLFFSTLFLSISHLFIRHYLFFSHSFDISSIHLTISFSLLPSISPHFICYSLFFSDSLDISSLHLPHSFLPCFSGYPPTSFVTLSFHPYFSRSPLLLFSVSFLLFFFGDFFH</sequence>
<evidence type="ECO:0000256" key="1">
    <source>
        <dbReference type="SAM" id="Phobius"/>
    </source>
</evidence>
<evidence type="ECO:0000313" key="3">
    <source>
        <dbReference type="Proteomes" id="UP000597762"/>
    </source>
</evidence>
<feature type="transmembrane region" description="Helical" evidence="1">
    <location>
        <begin position="260"/>
        <end position="285"/>
    </location>
</feature>
<feature type="transmembrane region" description="Helical" evidence="1">
    <location>
        <begin position="157"/>
        <end position="176"/>
    </location>
</feature>
<dbReference type="EMBL" id="CAHIKZ030000864">
    <property type="protein sequence ID" value="CAE1242532.1"/>
    <property type="molecule type" value="Genomic_DNA"/>
</dbReference>
<feature type="transmembrane region" description="Helical" evidence="1">
    <location>
        <begin position="325"/>
        <end position="343"/>
    </location>
</feature>
<comment type="caution">
    <text evidence="2">The sequence shown here is derived from an EMBL/GenBank/DDBJ whole genome shotgun (WGS) entry which is preliminary data.</text>
</comment>
<dbReference type="Proteomes" id="UP000597762">
    <property type="component" value="Unassembled WGS sequence"/>
</dbReference>
<keyword evidence="1" id="KW-0812">Transmembrane</keyword>
<proteinExistence type="predicted"/>
<protein>
    <submittedName>
        <fullName evidence="2">Uncharacterized protein</fullName>
    </submittedName>
</protein>
<keyword evidence="1" id="KW-0472">Membrane</keyword>
<keyword evidence="3" id="KW-1185">Reference proteome</keyword>
<feature type="transmembrane region" description="Helical" evidence="1">
    <location>
        <begin position="227"/>
        <end position="248"/>
    </location>
</feature>